<accession>A0A497ZR23</accession>
<sequence length="321" mass="34668">MGFDREALREAVKTHGKVVRVVIAGIKGSSPREVGASMLVWKDEQSGTIGGGTLEYQAAEAARRQSKPSRLSQHALGPDLGQCCGGAVSLLSEIYDSASLTHIEGTVVARPVTQECEKDDPLDTQVQPMAVKRVLARSRAQGVAPEPQLIEGWMIEPIHEPTRNIWIWGAGHVGRSLVDVLSPLPDLAITWVDTGPERFPSSIPSGVTAVPAAKPAELVRHAPPEAEHLVLTYSHNLDLELCNRLLLHDFRFAGLIGSATKWARFRSRLAALGHLPARIGRITCPIGDPDLGKHPQMIAVGVAAQLLRPARQNELKKDLSA</sequence>
<evidence type="ECO:0000259" key="1">
    <source>
        <dbReference type="Pfam" id="PF02625"/>
    </source>
</evidence>
<reference evidence="3 4" key="1">
    <citation type="submission" date="2018-10" db="EMBL/GenBank/DDBJ databases">
        <title>Genomic Encyclopedia of Archaeal and Bacterial Type Strains, Phase II (KMG-II): from individual species to whole genera.</title>
        <authorList>
            <person name="Goeker M."/>
        </authorList>
    </citation>
    <scope>NUCLEOTIDE SEQUENCE [LARGE SCALE GENOMIC DNA]</scope>
    <source>
        <strain evidence="3 4">DSM 29317</strain>
    </source>
</reference>
<comment type="caution">
    <text evidence="3">The sequence shown here is derived from an EMBL/GenBank/DDBJ whole genome shotgun (WGS) entry which is preliminary data.</text>
</comment>
<protein>
    <submittedName>
        <fullName evidence="3">Molybdenum cofactor sulfurylase</fullName>
    </submittedName>
</protein>
<dbReference type="Pfam" id="PF02625">
    <property type="entry name" value="XdhC_CoxI"/>
    <property type="match status" value="1"/>
</dbReference>
<dbReference type="PANTHER" id="PTHR30388">
    <property type="entry name" value="ALDEHYDE OXIDOREDUCTASE MOLYBDENUM COFACTOR ASSEMBLY PROTEIN"/>
    <property type="match status" value="1"/>
</dbReference>
<dbReference type="Gene3D" id="3.40.50.720">
    <property type="entry name" value="NAD(P)-binding Rossmann-like Domain"/>
    <property type="match status" value="1"/>
</dbReference>
<dbReference type="InterPro" id="IPR052698">
    <property type="entry name" value="MoCofactor_Util/Proc"/>
</dbReference>
<name>A0A497ZR23_9RHOB</name>
<dbReference type="PANTHER" id="PTHR30388:SF6">
    <property type="entry name" value="XANTHINE DEHYDROGENASE SUBUNIT A-RELATED"/>
    <property type="match status" value="1"/>
</dbReference>
<gene>
    <name evidence="3" type="ORF">CLV75_1905</name>
</gene>
<evidence type="ECO:0000313" key="3">
    <source>
        <dbReference type="EMBL" id="RLK08234.1"/>
    </source>
</evidence>
<dbReference type="InterPro" id="IPR027051">
    <property type="entry name" value="XdhC_Rossmann_dom"/>
</dbReference>
<dbReference type="OrthoDB" id="61481at2"/>
<dbReference type="InterPro" id="IPR003777">
    <property type="entry name" value="XdhC_CoxI"/>
</dbReference>
<dbReference type="EMBL" id="RCCT01000002">
    <property type="protein sequence ID" value="RLK08234.1"/>
    <property type="molecule type" value="Genomic_DNA"/>
</dbReference>
<dbReference type="NCBIfam" id="TIGR02964">
    <property type="entry name" value="xanthine_xdhC"/>
    <property type="match status" value="1"/>
</dbReference>
<dbReference type="Proteomes" id="UP000271700">
    <property type="component" value="Unassembled WGS sequence"/>
</dbReference>
<evidence type="ECO:0000259" key="2">
    <source>
        <dbReference type="Pfam" id="PF13478"/>
    </source>
</evidence>
<dbReference type="STRING" id="981384.GCA_000192475_00453"/>
<keyword evidence="4" id="KW-1185">Reference proteome</keyword>
<dbReference type="Pfam" id="PF13478">
    <property type="entry name" value="XdhC_C"/>
    <property type="match status" value="1"/>
</dbReference>
<dbReference type="InterPro" id="IPR014308">
    <property type="entry name" value="Xanthine_DH_XdhC"/>
</dbReference>
<proteinExistence type="predicted"/>
<feature type="domain" description="XdhC Rossmann" evidence="2">
    <location>
        <begin position="165"/>
        <end position="306"/>
    </location>
</feature>
<dbReference type="RefSeq" id="WP_010443300.1">
    <property type="nucleotide sequence ID" value="NZ_AEYW01000023.1"/>
</dbReference>
<feature type="domain" description="XdhC- CoxI" evidence="1">
    <location>
        <begin position="13"/>
        <end position="64"/>
    </location>
</feature>
<evidence type="ECO:0000313" key="4">
    <source>
        <dbReference type="Proteomes" id="UP000271700"/>
    </source>
</evidence>
<dbReference type="AlphaFoldDB" id="A0A497ZR23"/>
<organism evidence="3 4">
    <name type="scientific">Ruegeria conchae</name>
    <dbReference type="NCBI Taxonomy" id="981384"/>
    <lineage>
        <taxon>Bacteria</taxon>
        <taxon>Pseudomonadati</taxon>
        <taxon>Pseudomonadota</taxon>
        <taxon>Alphaproteobacteria</taxon>
        <taxon>Rhodobacterales</taxon>
        <taxon>Roseobacteraceae</taxon>
        <taxon>Ruegeria</taxon>
    </lineage>
</organism>